<keyword evidence="5 7" id="KW-1133">Transmembrane helix</keyword>
<dbReference type="Gene3D" id="1.10.3720.10">
    <property type="entry name" value="MetI-like"/>
    <property type="match status" value="1"/>
</dbReference>
<keyword evidence="4 7" id="KW-0812">Transmembrane</keyword>
<dbReference type="CDD" id="cd06261">
    <property type="entry name" value="TM_PBP2"/>
    <property type="match status" value="1"/>
</dbReference>
<dbReference type="AlphaFoldDB" id="A0A6G8Q503"/>
<accession>A0A6G8Q503</accession>
<evidence type="ECO:0000256" key="8">
    <source>
        <dbReference type="SAM" id="MobiDB-lite"/>
    </source>
</evidence>
<keyword evidence="11" id="KW-1185">Reference proteome</keyword>
<feature type="transmembrane region" description="Helical" evidence="7">
    <location>
        <begin position="121"/>
        <end position="142"/>
    </location>
</feature>
<feature type="transmembrane region" description="Helical" evidence="7">
    <location>
        <begin position="248"/>
        <end position="270"/>
    </location>
</feature>
<dbReference type="InterPro" id="IPR000515">
    <property type="entry name" value="MetI-like"/>
</dbReference>
<evidence type="ECO:0000256" key="7">
    <source>
        <dbReference type="RuleBase" id="RU363032"/>
    </source>
</evidence>
<reference evidence="10 11" key="1">
    <citation type="submission" date="2019-10" db="EMBL/GenBank/DDBJ databases">
        <title>Rubrobacter sp nov SCSIO 52090 isolated from a deep-sea sediment in the South China Sea.</title>
        <authorList>
            <person name="Chen R.W."/>
        </authorList>
    </citation>
    <scope>NUCLEOTIDE SEQUENCE [LARGE SCALE GENOMIC DNA]</scope>
    <source>
        <strain evidence="10 11">SCSIO 52909</strain>
    </source>
</reference>
<keyword evidence="2 7" id="KW-0813">Transport</keyword>
<keyword evidence="3" id="KW-1003">Cell membrane</keyword>
<dbReference type="GO" id="GO:0005886">
    <property type="term" value="C:plasma membrane"/>
    <property type="evidence" value="ECO:0007669"/>
    <property type="project" value="UniProtKB-SubCell"/>
</dbReference>
<evidence type="ECO:0000313" key="10">
    <source>
        <dbReference type="EMBL" id="QIN81555.1"/>
    </source>
</evidence>
<evidence type="ECO:0000256" key="1">
    <source>
        <dbReference type="ARBA" id="ARBA00004651"/>
    </source>
</evidence>
<feature type="transmembrane region" description="Helical" evidence="7">
    <location>
        <begin position="310"/>
        <end position="333"/>
    </location>
</feature>
<dbReference type="Pfam" id="PF00528">
    <property type="entry name" value="BPD_transp_1"/>
    <property type="match status" value="1"/>
</dbReference>
<dbReference type="PROSITE" id="PS50928">
    <property type="entry name" value="ABC_TM1"/>
    <property type="match status" value="1"/>
</dbReference>
<dbReference type="SUPFAM" id="SSF161098">
    <property type="entry name" value="MetI-like"/>
    <property type="match status" value="1"/>
</dbReference>
<evidence type="ECO:0000313" key="11">
    <source>
        <dbReference type="Proteomes" id="UP000501452"/>
    </source>
</evidence>
<evidence type="ECO:0000256" key="2">
    <source>
        <dbReference type="ARBA" id="ARBA00022448"/>
    </source>
</evidence>
<proteinExistence type="inferred from homology"/>
<feature type="transmembrane region" description="Helical" evidence="7">
    <location>
        <begin position="154"/>
        <end position="172"/>
    </location>
</feature>
<comment type="subcellular location">
    <subcellularLocation>
        <location evidence="1 7">Cell membrane</location>
        <topology evidence="1 7">Multi-pass membrane protein</topology>
    </subcellularLocation>
</comment>
<dbReference type="EMBL" id="CP045119">
    <property type="protein sequence ID" value="QIN81555.1"/>
    <property type="molecule type" value="Genomic_DNA"/>
</dbReference>
<name>A0A6G8Q503_9ACTN</name>
<feature type="transmembrane region" description="Helical" evidence="7">
    <location>
        <begin position="57"/>
        <end position="84"/>
    </location>
</feature>
<gene>
    <name evidence="10" type="ORF">GBA63_02125</name>
</gene>
<evidence type="ECO:0000256" key="4">
    <source>
        <dbReference type="ARBA" id="ARBA00022692"/>
    </source>
</evidence>
<organism evidence="10 11">
    <name type="scientific">Rubrobacter tropicus</name>
    <dbReference type="NCBI Taxonomy" id="2653851"/>
    <lineage>
        <taxon>Bacteria</taxon>
        <taxon>Bacillati</taxon>
        <taxon>Actinomycetota</taxon>
        <taxon>Rubrobacteria</taxon>
        <taxon>Rubrobacterales</taxon>
        <taxon>Rubrobacteraceae</taxon>
        <taxon>Rubrobacter</taxon>
    </lineage>
</organism>
<feature type="region of interest" description="Disordered" evidence="8">
    <location>
        <begin position="1"/>
        <end position="51"/>
    </location>
</feature>
<evidence type="ECO:0000256" key="6">
    <source>
        <dbReference type="ARBA" id="ARBA00023136"/>
    </source>
</evidence>
<keyword evidence="6 7" id="KW-0472">Membrane</keyword>
<dbReference type="InterPro" id="IPR035906">
    <property type="entry name" value="MetI-like_sf"/>
</dbReference>
<comment type="similarity">
    <text evidence="7">Belongs to the binding-protein-dependent transport system permease family.</text>
</comment>
<dbReference type="PANTHER" id="PTHR30193">
    <property type="entry name" value="ABC TRANSPORTER PERMEASE PROTEIN"/>
    <property type="match status" value="1"/>
</dbReference>
<evidence type="ECO:0000256" key="5">
    <source>
        <dbReference type="ARBA" id="ARBA00022989"/>
    </source>
</evidence>
<evidence type="ECO:0000256" key="3">
    <source>
        <dbReference type="ARBA" id="ARBA00022475"/>
    </source>
</evidence>
<dbReference type="InterPro" id="IPR051393">
    <property type="entry name" value="ABC_transporter_permease"/>
</dbReference>
<dbReference type="GO" id="GO:0055085">
    <property type="term" value="P:transmembrane transport"/>
    <property type="evidence" value="ECO:0007669"/>
    <property type="project" value="InterPro"/>
</dbReference>
<feature type="transmembrane region" description="Helical" evidence="7">
    <location>
        <begin position="204"/>
        <end position="227"/>
    </location>
</feature>
<protein>
    <submittedName>
        <fullName evidence="10">ABC transporter permease subunit</fullName>
    </submittedName>
</protein>
<dbReference type="PANTHER" id="PTHR30193:SF1">
    <property type="entry name" value="ABC TRANSPORTER PERMEASE PROTEIN YESP-RELATED"/>
    <property type="match status" value="1"/>
</dbReference>
<feature type="compositionally biased region" description="Basic and acidic residues" evidence="8">
    <location>
        <begin position="21"/>
        <end position="34"/>
    </location>
</feature>
<sequence>MTLSGNADGHDPRALAVGGTARERGTEVGARDDAAGEVVPARPPSGGRSRRQQGENLWGYLFLAPWFLGLFALTLGPMLASLYFSFTDFDLLTAPTWVGLENYVRMFTEDPRYMQSLKVTFIYVALSVPLELAFALLVAVLLNRGIRALGTYRAIYYLPSLLGGSVAIAIMWRQVFGGDGLFNQFLALLGWETAPSWISTPGTALYTLVLLRVWQFGSPMVIFLAGLRQIPQELYDAAAVDGAGKVSRFLRITIPLLTPIIFFNLVLQLIRAFQAFTPAFIVSGGSGGPSDSTLFYTLYLYQEGFANFRMGYAAAMAWVLLLIIGTFTAANFLMSRYWVHYEDDGR</sequence>
<dbReference type="Proteomes" id="UP000501452">
    <property type="component" value="Chromosome"/>
</dbReference>
<evidence type="ECO:0000259" key="9">
    <source>
        <dbReference type="PROSITE" id="PS50928"/>
    </source>
</evidence>
<dbReference type="KEGG" id="rub:GBA63_02125"/>
<feature type="domain" description="ABC transmembrane type-1" evidence="9">
    <location>
        <begin position="117"/>
        <end position="331"/>
    </location>
</feature>